<sequence length="720" mass="79986">MTAHDMNVPQGWTALVHPEGARYFVNQEKRTFTDLNICEPDICDDIEYYMQYLLDELQRTIEEGNLTLNMEQVDLVVEPKTFGGDLVICCYYFANHRDRCLFWLDDFNPKDIISECKGVQSLSHIRLAIEAQYWRHWDYFPSLCPVTKDIVNELKDMLIHATCDHLTSLQSSAAFDATELKDHLSVVDSITVPSTPADQSIRRGHAAIVIGRIMYTFTHNHFVNYHGEDCVRLMFEQSVHGWQYKPSPIMVILAPLLFFDPVAQVQELHKIFVDEVACTARWNVFCSKFKGQLQDSNLLATVLLNANVGFLAINTVDKGGRDAIQMASYMSLVTSLGSIVLGLFFVSHDRTSGSNTATEAAVFLGRLHDRKHGMEKLAIFYSLPKALLLWGMAFFFAAFSIDWWTAGDETSRSIVGTVTLVVFVMISNSIIRTREGAEWSWRPTWLRRNIVQELSTRLADAWKQVMQPSQIGPIGDPQTHTDAIGLGAFVGHFAEADTPMHNTSYITLPRPERPGTDNHDNHPNSSSPPVQPRHPAASVDAPQQPHAGNVLLSSDSPTNSDALSGADSSQHIIQAVFHDQSTTDARCEPGIPHVHFNSTLPSSASEEIVGTPANAPQHPDATILSMHELQIAAVATDADAPRSPSSFGTEEREGVTSTQHVFEEPREFENPQPSPSTTLPPKIYARSATGDYFHHAPGAPQSTLLVEGASNDIILEDSQE</sequence>
<keyword evidence="2" id="KW-0812">Transmembrane</keyword>
<feature type="compositionally biased region" description="Basic and acidic residues" evidence="1">
    <location>
        <begin position="510"/>
        <end position="522"/>
    </location>
</feature>
<dbReference type="AlphaFoldDB" id="A0A0D0BVJ0"/>
<dbReference type="InParanoid" id="A0A0D0BVJ0"/>
<dbReference type="Proteomes" id="UP000054485">
    <property type="component" value="Unassembled WGS sequence"/>
</dbReference>
<evidence type="ECO:0000256" key="1">
    <source>
        <dbReference type="SAM" id="MobiDB-lite"/>
    </source>
</evidence>
<feature type="compositionally biased region" description="Polar residues" evidence="1">
    <location>
        <begin position="551"/>
        <end position="567"/>
    </location>
</feature>
<keyword evidence="2" id="KW-0472">Membrane</keyword>
<feature type="region of interest" description="Disordered" evidence="1">
    <location>
        <begin position="502"/>
        <end position="567"/>
    </location>
</feature>
<dbReference type="STRING" id="930992.A0A0D0BVJ0"/>
<evidence type="ECO:0000313" key="3">
    <source>
        <dbReference type="EMBL" id="KIK46978.1"/>
    </source>
</evidence>
<evidence type="ECO:0000313" key="4">
    <source>
        <dbReference type="Proteomes" id="UP000054485"/>
    </source>
</evidence>
<name>A0A0D0BVJ0_9AGAM</name>
<feature type="region of interest" description="Disordered" evidence="1">
    <location>
        <begin position="638"/>
        <end position="684"/>
    </location>
</feature>
<dbReference type="OrthoDB" id="2657661at2759"/>
<keyword evidence="2" id="KW-1133">Transmembrane helix</keyword>
<dbReference type="EMBL" id="KN835152">
    <property type="protein sequence ID" value="KIK46978.1"/>
    <property type="molecule type" value="Genomic_DNA"/>
</dbReference>
<reference evidence="3 4" key="1">
    <citation type="submission" date="2014-04" db="EMBL/GenBank/DDBJ databases">
        <authorList>
            <consortium name="DOE Joint Genome Institute"/>
            <person name="Kuo A."/>
            <person name="Ruytinx J."/>
            <person name="Rineau F."/>
            <person name="Colpaert J."/>
            <person name="Kohler A."/>
            <person name="Nagy L.G."/>
            <person name="Floudas D."/>
            <person name="Copeland A."/>
            <person name="Barry K.W."/>
            <person name="Cichocki N."/>
            <person name="Veneault-Fourrey C."/>
            <person name="LaButti K."/>
            <person name="Lindquist E.A."/>
            <person name="Lipzen A."/>
            <person name="Lundell T."/>
            <person name="Morin E."/>
            <person name="Murat C."/>
            <person name="Sun H."/>
            <person name="Tunlid A."/>
            <person name="Henrissat B."/>
            <person name="Grigoriev I.V."/>
            <person name="Hibbett D.S."/>
            <person name="Martin F."/>
            <person name="Nordberg H.P."/>
            <person name="Cantor M.N."/>
            <person name="Hua S.X."/>
        </authorList>
    </citation>
    <scope>NUCLEOTIDE SEQUENCE [LARGE SCALE GENOMIC DNA]</scope>
    <source>
        <strain evidence="3 4">UH-Slu-Lm8-n1</strain>
    </source>
</reference>
<proteinExistence type="predicted"/>
<evidence type="ECO:0000256" key="2">
    <source>
        <dbReference type="SAM" id="Phobius"/>
    </source>
</evidence>
<feature type="transmembrane region" description="Helical" evidence="2">
    <location>
        <begin position="413"/>
        <end position="431"/>
    </location>
</feature>
<gene>
    <name evidence="3" type="ORF">CY34DRAFT_799826</name>
</gene>
<feature type="transmembrane region" description="Helical" evidence="2">
    <location>
        <begin position="378"/>
        <end position="401"/>
    </location>
</feature>
<keyword evidence="4" id="KW-1185">Reference proteome</keyword>
<protein>
    <submittedName>
        <fullName evidence="3">Unplaced genomic scaffold CY34scaffold_21, whole genome shotgun sequence</fullName>
    </submittedName>
</protein>
<accession>A0A0D0BVJ0</accession>
<feature type="transmembrane region" description="Helical" evidence="2">
    <location>
        <begin position="328"/>
        <end position="346"/>
    </location>
</feature>
<dbReference type="HOGENOM" id="CLU_384108_0_0_1"/>
<organism evidence="3 4">
    <name type="scientific">Suillus luteus UH-Slu-Lm8-n1</name>
    <dbReference type="NCBI Taxonomy" id="930992"/>
    <lineage>
        <taxon>Eukaryota</taxon>
        <taxon>Fungi</taxon>
        <taxon>Dikarya</taxon>
        <taxon>Basidiomycota</taxon>
        <taxon>Agaricomycotina</taxon>
        <taxon>Agaricomycetes</taxon>
        <taxon>Agaricomycetidae</taxon>
        <taxon>Boletales</taxon>
        <taxon>Suillineae</taxon>
        <taxon>Suillaceae</taxon>
        <taxon>Suillus</taxon>
    </lineage>
</organism>
<reference evidence="4" key="2">
    <citation type="submission" date="2015-01" db="EMBL/GenBank/DDBJ databases">
        <title>Evolutionary Origins and Diversification of the Mycorrhizal Mutualists.</title>
        <authorList>
            <consortium name="DOE Joint Genome Institute"/>
            <consortium name="Mycorrhizal Genomics Consortium"/>
            <person name="Kohler A."/>
            <person name="Kuo A."/>
            <person name="Nagy L.G."/>
            <person name="Floudas D."/>
            <person name="Copeland A."/>
            <person name="Barry K.W."/>
            <person name="Cichocki N."/>
            <person name="Veneault-Fourrey C."/>
            <person name="LaButti K."/>
            <person name="Lindquist E.A."/>
            <person name="Lipzen A."/>
            <person name="Lundell T."/>
            <person name="Morin E."/>
            <person name="Murat C."/>
            <person name="Riley R."/>
            <person name="Ohm R."/>
            <person name="Sun H."/>
            <person name="Tunlid A."/>
            <person name="Henrissat B."/>
            <person name="Grigoriev I.V."/>
            <person name="Hibbett D.S."/>
            <person name="Martin F."/>
        </authorList>
    </citation>
    <scope>NUCLEOTIDE SEQUENCE [LARGE SCALE GENOMIC DNA]</scope>
    <source>
        <strain evidence="4">UH-Slu-Lm8-n1</strain>
    </source>
</reference>